<name>A0A5C7WK24_METME</name>
<gene>
    <name evidence="1" type="ORF">E6Q51_04235</name>
</gene>
<sequence>MRGFSRVLTYNAGQEKDMRTMIGTVASIEGQVEVVDGRGQHRMLAVGDLLREGDQVVTTAGSVLSLATITGDAMQFSGQQAITMTTQLTSQYAADASDDAIHPWLLQQVLASMQSGQDVLDLSALLSEMPEENTFSAFSATVLPEAEQGSSLNIEDLIQDHATAQPLATEVGGMADLMASTGLPSEVALQQSLLNDLIKDS</sequence>
<reference evidence="1 2" key="1">
    <citation type="submission" date="2018-09" db="EMBL/GenBank/DDBJ databases">
        <title>Metagenome Assembled Genomes from an Advanced Water Purification Facility.</title>
        <authorList>
            <person name="Stamps B.W."/>
            <person name="Spear J.R."/>
        </authorList>
    </citation>
    <scope>NUCLEOTIDE SEQUENCE [LARGE SCALE GENOMIC DNA]</scope>
    <source>
        <strain evidence="1">Bin_42_2</strain>
    </source>
</reference>
<protein>
    <submittedName>
        <fullName evidence="1">Retention module-containing protein</fullName>
    </submittedName>
</protein>
<comment type="caution">
    <text evidence="1">The sequence shown here is derived from an EMBL/GenBank/DDBJ whole genome shotgun (WGS) entry which is preliminary data.</text>
</comment>
<evidence type="ECO:0000313" key="1">
    <source>
        <dbReference type="EMBL" id="TXI37008.1"/>
    </source>
</evidence>
<organism evidence="1 2">
    <name type="scientific">Methylophilus methylotrophus</name>
    <name type="common">Bacterium W3A1</name>
    <dbReference type="NCBI Taxonomy" id="17"/>
    <lineage>
        <taxon>Bacteria</taxon>
        <taxon>Pseudomonadati</taxon>
        <taxon>Pseudomonadota</taxon>
        <taxon>Betaproteobacteria</taxon>
        <taxon>Nitrosomonadales</taxon>
        <taxon>Methylophilaceae</taxon>
        <taxon>Methylophilus</taxon>
    </lineage>
</organism>
<dbReference type="EMBL" id="SSGG01000070">
    <property type="protein sequence ID" value="TXI37008.1"/>
    <property type="molecule type" value="Genomic_DNA"/>
</dbReference>
<evidence type="ECO:0000313" key="2">
    <source>
        <dbReference type="Proteomes" id="UP000321374"/>
    </source>
</evidence>
<dbReference type="AlphaFoldDB" id="A0A5C7WK24"/>
<dbReference type="Proteomes" id="UP000321374">
    <property type="component" value="Unassembled WGS sequence"/>
</dbReference>
<accession>A0A5C7WK24</accession>
<dbReference type="InterPro" id="IPR047777">
    <property type="entry name" value="LapA-like_RM"/>
</dbReference>
<proteinExistence type="predicted"/>
<dbReference type="NCBIfam" id="NF033682">
    <property type="entry name" value="retention_LapA"/>
    <property type="match status" value="1"/>
</dbReference>